<feature type="transmembrane region" description="Helical" evidence="5">
    <location>
        <begin position="454"/>
        <end position="475"/>
    </location>
</feature>
<feature type="transmembrane region" description="Helical" evidence="5">
    <location>
        <begin position="482"/>
        <end position="513"/>
    </location>
</feature>
<reference evidence="7 8" key="1">
    <citation type="submission" date="2019-08" db="EMBL/GenBank/DDBJ databases">
        <title>The genome of the soybean aphid Biotype 1, its phylome, world population structure and adaptation to the North American continent.</title>
        <authorList>
            <person name="Giordano R."/>
            <person name="Donthu R.K."/>
            <person name="Hernandez A.G."/>
            <person name="Wright C.L."/>
            <person name="Zimin A.V."/>
        </authorList>
    </citation>
    <scope>NUCLEOTIDE SEQUENCE [LARGE SCALE GENOMIC DNA]</scope>
    <source>
        <tissue evidence="7">Whole aphids</tissue>
    </source>
</reference>
<dbReference type="Pfam" id="PF00916">
    <property type="entry name" value="Sulfate_transp"/>
    <property type="match status" value="1"/>
</dbReference>
<comment type="subcellular location">
    <subcellularLocation>
        <location evidence="1">Membrane</location>
        <topology evidence="1">Multi-pass membrane protein</topology>
    </subcellularLocation>
</comment>
<keyword evidence="4 5" id="KW-0472">Membrane</keyword>
<dbReference type="InterPro" id="IPR001902">
    <property type="entry name" value="SLC26A/SulP_fam"/>
</dbReference>
<feature type="transmembrane region" description="Helical" evidence="5">
    <location>
        <begin position="164"/>
        <end position="183"/>
    </location>
</feature>
<evidence type="ECO:0000259" key="6">
    <source>
        <dbReference type="Pfam" id="PF00916"/>
    </source>
</evidence>
<dbReference type="GO" id="GO:0008271">
    <property type="term" value="F:secondary active sulfate transmembrane transporter activity"/>
    <property type="evidence" value="ECO:0007669"/>
    <property type="project" value="InterPro"/>
</dbReference>
<evidence type="ECO:0000256" key="3">
    <source>
        <dbReference type="ARBA" id="ARBA00022989"/>
    </source>
</evidence>
<accession>A0A6G0TGK8</accession>
<evidence type="ECO:0000313" key="8">
    <source>
        <dbReference type="Proteomes" id="UP000475862"/>
    </source>
</evidence>
<name>A0A6G0TGK8_APHGL</name>
<dbReference type="PANTHER" id="PTHR11814">
    <property type="entry name" value="SULFATE TRANSPORTER"/>
    <property type="match status" value="1"/>
</dbReference>
<keyword evidence="2 5" id="KW-0812">Transmembrane</keyword>
<dbReference type="Proteomes" id="UP000475862">
    <property type="component" value="Unassembled WGS sequence"/>
</dbReference>
<sequence>MDNPKYEHDNGAQQNSTINNGNLQLNYGTGNNDVILAVDDAELSKIISNQNKTFIQHTKSTFLKNLTNFAKRKLFILQWIFIYSSEDFLGDLLAGITIGLTVIPQSMALASIVGIPAQYGLYSSFVGTFIYLLFGTSKVVPMGPTAIVALLINNTIGTRGPAYATLLCFLTGVIQTLMSFAGLGIIVNFISVPVCSGFTSAAAILVITSQVKDLIGVKGGGGNLLKMCRTVLEHISNISIGDTIMGFACIGTVMLLKAFSTMRIGPKEEELQTAWQKNVNKLIWAIGAFRNSFVVIVCSIICYCCVHKTNHDITSDWAPPIPFKVIGKIPYGLPHFQWPEFSNTNESFLDIILFMGSGIIVIPLISLLENISLCRTFAEGKPIDTDQELLAIGMANIGNSFFQGFAGSGAIARGALNYSSGVRTPLGGLYTGLTVMAALVFLTPYFYYIPKTSLAAVIIAASFMMVDVKMVKYVYNSKKKDLVLMLITFFSCLFLPLEYGVLIGIVANVGFIMCSAAKPKISIQVQKNCDGIKYLLLTPDRYLIFPSMEYVRQTITKHGLALGIPVVIDGSSIFEADFTTANVFSMMSLDFSKKGQYLYLYNLKPSVASVFKGIKNCNIYLCANKDELNELLRNHFGPSQIQEQYQNETIWTSKM</sequence>
<evidence type="ECO:0000256" key="5">
    <source>
        <dbReference type="SAM" id="Phobius"/>
    </source>
</evidence>
<evidence type="ECO:0000256" key="1">
    <source>
        <dbReference type="ARBA" id="ARBA00004141"/>
    </source>
</evidence>
<dbReference type="InterPro" id="IPR018045">
    <property type="entry name" value="S04_transporter_CS"/>
</dbReference>
<keyword evidence="8" id="KW-1185">Reference proteome</keyword>
<feature type="transmembrane region" description="Helical" evidence="5">
    <location>
        <begin position="348"/>
        <end position="369"/>
    </location>
</feature>
<comment type="caution">
    <text evidence="7">The sequence shown here is derived from an EMBL/GenBank/DDBJ whole genome shotgun (WGS) entry which is preliminary data.</text>
</comment>
<feature type="transmembrane region" description="Helical" evidence="5">
    <location>
        <begin position="189"/>
        <end position="208"/>
    </location>
</feature>
<feature type="transmembrane region" description="Helical" evidence="5">
    <location>
        <begin position="92"/>
        <end position="117"/>
    </location>
</feature>
<dbReference type="EMBL" id="VYZN01000039">
    <property type="protein sequence ID" value="KAE9532393.1"/>
    <property type="molecule type" value="Genomic_DNA"/>
</dbReference>
<dbReference type="AlphaFoldDB" id="A0A6G0TGK8"/>
<gene>
    <name evidence="7" type="ORF">AGLY_010016</name>
</gene>
<dbReference type="InterPro" id="IPR011547">
    <property type="entry name" value="SLC26A/SulP_dom"/>
</dbReference>
<feature type="domain" description="SLC26A/SulP transporter" evidence="6">
    <location>
        <begin position="88"/>
        <end position="488"/>
    </location>
</feature>
<protein>
    <recommendedName>
        <fullName evidence="6">SLC26A/SulP transporter domain-containing protein</fullName>
    </recommendedName>
</protein>
<dbReference type="PROSITE" id="PS01130">
    <property type="entry name" value="SLC26A"/>
    <property type="match status" value="1"/>
</dbReference>
<dbReference type="CDD" id="cd07042">
    <property type="entry name" value="STAS_SulP_like_sulfate_transporter"/>
    <property type="match status" value="1"/>
</dbReference>
<dbReference type="GO" id="GO:0016020">
    <property type="term" value="C:membrane"/>
    <property type="evidence" value="ECO:0007669"/>
    <property type="project" value="UniProtKB-SubCell"/>
</dbReference>
<proteinExistence type="predicted"/>
<evidence type="ECO:0000256" key="2">
    <source>
        <dbReference type="ARBA" id="ARBA00022692"/>
    </source>
</evidence>
<feature type="transmembrane region" description="Helical" evidence="5">
    <location>
        <begin position="428"/>
        <end position="448"/>
    </location>
</feature>
<feature type="transmembrane region" description="Helical" evidence="5">
    <location>
        <begin position="282"/>
        <end position="306"/>
    </location>
</feature>
<keyword evidence="3 5" id="KW-1133">Transmembrane helix</keyword>
<feature type="transmembrane region" description="Helical" evidence="5">
    <location>
        <begin position="129"/>
        <end position="152"/>
    </location>
</feature>
<evidence type="ECO:0000256" key="4">
    <source>
        <dbReference type="ARBA" id="ARBA00023136"/>
    </source>
</evidence>
<dbReference type="OrthoDB" id="288203at2759"/>
<organism evidence="7 8">
    <name type="scientific">Aphis glycines</name>
    <name type="common">Soybean aphid</name>
    <dbReference type="NCBI Taxonomy" id="307491"/>
    <lineage>
        <taxon>Eukaryota</taxon>
        <taxon>Metazoa</taxon>
        <taxon>Ecdysozoa</taxon>
        <taxon>Arthropoda</taxon>
        <taxon>Hexapoda</taxon>
        <taxon>Insecta</taxon>
        <taxon>Pterygota</taxon>
        <taxon>Neoptera</taxon>
        <taxon>Paraneoptera</taxon>
        <taxon>Hemiptera</taxon>
        <taxon>Sternorrhyncha</taxon>
        <taxon>Aphidomorpha</taxon>
        <taxon>Aphidoidea</taxon>
        <taxon>Aphididae</taxon>
        <taxon>Aphidini</taxon>
        <taxon>Aphis</taxon>
        <taxon>Aphis</taxon>
    </lineage>
</organism>
<evidence type="ECO:0000313" key="7">
    <source>
        <dbReference type="EMBL" id="KAE9532393.1"/>
    </source>
</evidence>